<reference evidence="4" key="1">
    <citation type="journal article" date="2019" name="Int. J. Syst. Evol. Microbiol.">
        <title>The Global Catalogue of Microorganisms (GCM) 10K type strain sequencing project: providing services to taxonomists for standard genome sequencing and annotation.</title>
        <authorList>
            <consortium name="The Broad Institute Genomics Platform"/>
            <consortium name="The Broad Institute Genome Sequencing Center for Infectious Disease"/>
            <person name="Wu L."/>
            <person name="Ma J."/>
        </authorList>
    </citation>
    <scope>NUCLEOTIDE SEQUENCE [LARGE SCALE GENOMIC DNA]</scope>
    <source>
        <strain evidence="4">CGMCC 1.1927</strain>
    </source>
</reference>
<dbReference type="InterPro" id="IPR046538">
    <property type="entry name" value="DUF6603"/>
</dbReference>
<sequence length="2239" mass="235967">MSLWDDLPSDVRNTGALDPLENALRAIDTAGLMPREVTDVDGTWSVRSVAADVPQLAGVSVDPATGRWGGAGSSTPIELTGTQVTIAYGRHLTGPGGTEDGGWHLDLDVPGIRLLVPYLRGAMLDTRGQLVFDPANPQVRFILPRIVIRTMQLAGATVGTRLRSASTSGNPVDDIYSFIRMAPGHALIGPGNTVGFAFRTAELDLSSLADPPGLPPGARAVPGEWQGLHLPEVRLFVAPDGLEGLAVAAGVRDLWIGIGVHDGVTGAFSAEVVNRGGSPAVLARFISPAGRHIAAVAGAAVEAPDQSVFLVDASGGLAPHTIRIEVVGGPTVAGDRLPVTVPAAGTVELRVTVTDAGGHSHGPVSFRALRPASGEGAAPALANPAALRLLTPERGRMVVVSQTAIDVTVRLDPEVAADWVRPGGASTGTRATVTVAAGSTAAVAGTPTQPADARPTTLDCYFRFNHPFPSETTDAWWRNPANTGSAPASGRTAAPAGDAFTDLARSRQADIGATPLVVEGYASYEGNDTPTKRTNNLDLSRRRLDAAVDILRDLGYAATAGTPHGHADARDHTPLDPPTPAPAETSGEWWLARARAAAAPAPEAVRAELSRPPASQPPGQRDPQPPASGRPDCFRRLGVEVELIRTTFVRLEVWGEFDVQTAIEASLDEGGQPPLGGRGPNPGDGLCAFRVRLRLATDRESWQVFGEFRALEADLDGLWEGRHTDAGIDAGSLNVLGALTVMGPLAAGAADLSPAAGTLVQLGSVALGASSLVRTRILTLRGAEVMVSDGIIAPDGSTATDRGTQVSVLLDVEVQFWFDLAVIRVPEDRPIRTRYKAVGVRSEWGTGAEVEYVPIPVFDPSRGYELDIQPGSLVATPPLDEILRVFGVRVSRDNPTYLEVEAGIDVPLGPVTVDTVRVRARLDAVELPQLTKLGATLDIPGTVHGAGSIELTGAGFKAAFDLTIVPLSIRAAATLAIETKAGVTGLLIGVEVEFPAPLPLGNSGLALYGLLGGVGVNYARLENPAARVPALDWLMAQLAPPRKSVMHPDGWTHTAGSFAVAAGLLLGTTEGGFILHLKGIILIEMPGPRLLLVMKADVLSLPPALGSTQEATFLAVLDIDFGAGTITVGVVADYAIERILRIHVPVTAFFDARNPEKWLVDLGSYDDRVTVKVLDVFTGTGYLMVHGDGIAIPPLPATTGLSVATGFHIQAVLMGSKAARLYVEAAAGFDAVLGFDPFFLAGKVYVRGELRLFIVSIGVSAELTLMVGTRIQDGVPRDDPYVHGEVCGRVDFFFFSVKGCVELTIGHEPDPDPPVRDLVAGLSLAGRTPALLEGTAGRPADSTVGHAAEVEKHEGEAPVVHGEVPTVPLDAVPVLRFQVAPDAEGLSVLGQAPLGSTGAAGAGAWRRIGERWWAYKVTGVTLSGTLTAGTTPSVWWSASAPGSSTAEPPALALLHWLPTPFTSTVTYGEVLREQVEHRWGTVCRPAAPPQPQLWTFLGEPLGPSATGWRLDPVLWPDPDGLLRTSPAGRQLRVTEPWRTGDVAADLLAGGTPAEVAGDAVACPTDRTPPEDPFARWAEENGPLDPTTWAGAGAATYAELAELLAAGTTVNDVTGHWLERSPDPEAGRLKGCEGHILASPLRTDGEATFGSRADRELVERARQEAGWKPDPLADAVALSLGEDLAAFDLLLLVPREKHRTLLIEVRSGTGETLDRREVDWPAMVGPANPLPDRWLAPDGPWAEPVELAGRMAAKASAADRDRPMPALIRWEELPKGAAAVVVGWGGELGQLIRAQRYWVVAAAGLTRAEVRRHEYDETIVSRDREALETGLAQDPSDHALLEPGQTYDVTVSWTYDVETGDSVPTRTPSFADEHTQTFRFATAPASEVPIDLGPWLLDTNPGMGDAGVFCREPLRVTLATQNVLRLFDAYDHRLEVTVLAASGHHPAPPGGGAPGQPLVLPVEAVLAAGSVLQPKANAVVLTPWDRAVGELVDALECIGAEHVTREVEEIVLAYELEPLTDYLLDIHAVPTGGAGPRKRVHRANFTTSRFDDPDHLASWIAPAPIDHRVVRDAAPLAGLPDRPTGREWDDAVQLAGLPVPQTPSAPAVQVWWSADAVPQPLAVVVGCSEQLVRERVMPVQLSSPPDAVDPSHAWWAARPATWLDVRPAAAPPDPAAAASVGRVVRGPGGTRAMVLLAAGQRGRRLTLELVQAPDLLAADPGRAVTIVDVTLTGAPWEVEF</sequence>
<protein>
    <recommendedName>
        <fullName evidence="2">DUF6603 domain-containing protein</fullName>
    </recommendedName>
</protein>
<evidence type="ECO:0000259" key="2">
    <source>
        <dbReference type="Pfam" id="PF20248"/>
    </source>
</evidence>
<dbReference type="EMBL" id="BMKU01000014">
    <property type="protein sequence ID" value="GGH07721.1"/>
    <property type="molecule type" value="Genomic_DNA"/>
</dbReference>
<feature type="domain" description="DUF6603" evidence="2">
    <location>
        <begin position="887"/>
        <end position="1122"/>
    </location>
</feature>
<feature type="region of interest" description="Disordered" evidence="1">
    <location>
        <begin position="561"/>
        <end position="585"/>
    </location>
</feature>
<evidence type="ECO:0000313" key="3">
    <source>
        <dbReference type="EMBL" id="GGH07721.1"/>
    </source>
</evidence>
<proteinExistence type="predicted"/>
<dbReference type="Pfam" id="PF20248">
    <property type="entry name" value="DUF6603"/>
    <property type="match status" value="1"/>
</dbReference>
<keyword evidence="4" id="KW-1185">Reference proteome</keyword>
<accession>A0ABQ1XZG3</accession>
<organism evidence="3 4">
    <name type="scientific">Pseudarthrobacter polychromogenes</name>
    <dbReference type="NCBI Taxonomy" id="1676"/>
    <lineage>
        <taxon>Bacteria</taxon>
        <taxon>Bacillati</taxon>
        <taxon>Actinomycetota</taxon>
        <taxon>Actinomycetes</taxon>
        <taxon>Micrococcales</taxon>
        <taxon>Micrococcaceae</taxon>
        <taxon>Pseudarthrobacter</taxon>
    </lineage>
</organism>
<evidence type="ECO:0000256" key="1">
    <source>
        <dbReference type="SAM" id="MobiDB-lite"/>
    </source>
</evidence>
<dbReference type="Proteomes" id="UP000596938">
    <property type="component" value="Unassembled WGS sequence"/>
</dbReference>
<dbReference type="RefSeq" id="WP_188813119.1">
    <property type="nucleotide sequence ID" value="NZ_BMKU01000014.1"/>
</dbReference>
<feature type="region of interest" description="Disordered" evidence="1">
    <location>
        <begin position="473"/>
        <end position="496"/>
    </location>
</feature>
<evidence type="ECO:0000313" key="4">
    <source>
        <dbReference type="Proteomes" id="UP000596938"/>
    </source>
</evidence>
<feature type="compositionally biased region" description="Basic and acidic residues" evidence="1">
    <location>
        <begin position="565"/>
        <end position="574"/>
    </location>
</feature>
<name>A0ABQ1XZG3_9MICC</name>
<feature type="region of interest" description="Disordered" evidence="1">
    <location>
        <begin position="601"/>
        <end position="633"/>
    </location>
</feature>
<comment type="caution">
    <text evidence="3">The sequence shown here is derived from an EMBL/GenBank/DDBJ whole genome shotgun (WGS) entry which is preliminary data.</text>
</comment>
<gene>
    <name evidence="3" type="ORF">GCM10011577_35300</name>
</gene>